<dbReference type="InterPro" id="IPR015590">
    <property type="entry name" value="Aldehyde_DH_dom"/>
</dbReference>
<dbReference type="GeneTree" id="ENSGT00500000044903"/>
<evidence type="ECO:0000259" key="17">
    <source>
        <dbReference type="Pfam" id="PF00171"/>
    </source>
</evidence>
<keyword evidence="9 16" id="KW-0418">Kinase</keyword>
<dbReference type="InterPro" id="IPR001057">
    <property type="entry name" value="Glu/AcGlu_kinase"/>
</dbReference>
<proteinExistence type="inferred from homology"/>
<evidence type="ECO:0000256" key="16">
    <source>
        <dbReference type="PIRNR" id="PIRNR036429"/>
    </source>
</evidence>
<evidence type="ECO:0000256" key="9">
    <source>
        <dbReference type="ARBA" id="ARBA00022777"/>
    </source>
</evidence>
<evidence type="ECO:0000256" key="4">
    <source>
        <dbReference type="ARBA" id="ARBA00009302"/>
    </source>
</evidence>
<evidence type="ECO:0000256" key="10">
    <source>
        <dbReference type="ARBA" id="ARBA00022840"/>
    </source>
</evidence>
<dbReference type="PANTHER" id="PTHR11063:SF8">
    <property type="entry name" value="DELTA-1-PYRROLINE-5-CARBOXYLATE SYNTHASE"/>
    <property type="match status" value="1"/>
</dbReference>
<evidence type="ECO:0000256" key="15">
    <source>
        <dbReference type="ARBA" id="ARBA00049141"/>
    </source>
</evidence>
<dbReference type="EC" id="2.7.2.11" evidence="16"/>
<name>A0A3B3DT95_ORYME</name>
<evidence type="ECO:0000259" key="18">
    <source>
        <dbReference type="Pfam" id="PF00696"/>
    </source>
</evidence>
<feature type="domain" description="Aldehyde dehydrogenase" evidence="17">
    <location>
        <begin position="343"/>
        <end position="629"/>
    </location>
</feature>
<dbReference type="InterPro" id="IPR000965">
    <property type="entry name" value="GPR_dom"/>
</dbReference>
<protein>
    <recommendedName>
        <fullName evidence="16">Delta-1-pyrroline-5-carboxylate synthase</fullName>
    </recommendedName>
    <domain>
        <recommendedName>
            <fullName evidence="16">Glutamate 5-kinase</fullName>
            <shortName evidence="16">GK</shortName>
            <ecNumber evidence="16">2.7.2.11</ecNumber>
        </recommendedName>
        <alternativeName>
            <fullName evidence="16">Gamma-glutamyl kinase</fullName>
        </alternativeName>
    </domain>
    <domain>
        <recommendedName>
            <fullName evidence="16">Gamma-glutamyl phosphate reductase</fullName>
            <shortName evidence="16">GPR</shortName>
            <ecNumber evidence="16">1.2.1.41</ecNumber>
        </recommendedName>
        <alternativeName>
            <fullName evidence="16">Glutamate-5-semialdehyde dehydrogenase</fullName>
        </alternativeName>
        <alternativeName>
            <fullName evidence="16">Glutamyl-gamma-semialdehyde dehydrogenase</fullName>
        </alternativeName>
    </domain>
</protein>
<evidence type="ECO:0000256" key="2">
    <source>
        <dbReference type="ARBA" id="ARBA00005185"/>
    </source>
</evidence>
<dbReference type="SUPFAM" id="SSF53720">
    <property type="entry name" value="ALDH-like"/>
    <property type="match status" value="1"/>
</dbReference>
<evidence type="ECO:0000313" key="19">
    <source>
        <dbReference type="Ensembl" id="ENSOMEP00000032585.1"/>
    </source>
</evidence>
<dbReference type="InterPro" id="IPR016161">
    <property type="entry name" value="Ald_DH/histidinol_DH"/>
</dbReference>
<dbReference type="Pfam" id="PF00696">
    <property type="entry name" value="AA_kinase"/>
    <property type="match status" value="1"/>
</dbReference>
<sequence>MWSFNYNCGFQQIIKKLVLPACCCHSCVPLAVSLPRPHGKSFAHRSELKQAKRIVVKLGSAVVTRGDECGLALGRLASIVEQVAMLQNQGREMMIVTSGAVAFGKQRLRHEILLSQSVRQALHSGQNQLKEMSVPVLEARACAAAGQSGLMALYEAMFTQYSICTAQILVTNLDFHDEQKRRNLNSTLHELLRMNIVPIINTNDAVVPPPVPNSDLQGVNVISIKDNDSLAARLAVEMKADLLIALSDVQGLYDSPPGTDDAKLIDIFYPGDQQSVTYGTKSRVGIGGMEAKVKAALWALQGGTSVVIANGTDPKVTGHVITDIVEGKKVGTFFSEVKPAGPTVEQQTEMARHSGRTLASLPPEQREEIICCLADLLTERKEEILAANRKDMELATVTGFLAQPLINRLSLSTSKLNSLAIGLRQLAVASRDSVGRVLRRTRVANNLELEQITVPIGVLLVIFESRPDCLPQVSALAIASGNALLLKGGKEASNTNKILHQLTQEALSIHGVSDAIQLVSTREEVEDLCRLDKMIDLIIPRGSSQLVRDIQRAAKGIPVLGHSEGVCHVYIDADASIDKALDIDSKCDYPAACNAMETLLIHRDLLRTPMFDQIIDMLRQEQVKIHAGPRFASYLTFSPSEVKSLRTEYGDLECCIEVVDSMQDAVDHIHKYGSSHTDVIVTESEETAEQFLQQVDSACVFWNTSSRFADGYRFGLGAEVGISTARIHARGPVGLEGLLTTKWVLRGEGQTVSDFSEQGSMKYLHENIPVPQGSFR</sequence>
<dbReference type="NCBIfam" id="TIGR00407">
    <property type="entry name" value="proA"/>
    <property type="match status" value="1"/>
</dbReference>
<dbReference type="GO" id="GO:0055129">
    <property type="term" value="P:L-proline biosynthetic process"/>
    <property type="evidence" value="ECO:0007669"/>
    <property type="project" value="UniProtKB-UniRule"/>
</dbReference>
<keyword evidence="5 16" id="KW-0028">Amino-acid biosynthesis</keyword>
<dbReference type="NCBIfam" id="TIGR01092">
    <property type="entry name" value="P5CS"/>
    <property type="match status" value="1"/>
</dbReference>
<dbReference type="GO" id="GO:0004349">
    <property type="term" value="F:glutamate 5-kinase activity"/>
    <property type="evidence" value="ECO:0007669"/>
    <property type="project" value="UniProtKB-UniRule"/>
</dbReference>
<keyword evidence="7 16" id="KW-0808">Transferase</keyword>
<feature type="domain" description="Aspartate/glutamate/uridylate kinase" evidence="18">
    <location>
        <begin position="52"/>
        <end position="310"/>
    </location>
</feature>
<dbReference type="NCBIfam" id="NF001221">
    <property type="entry name" value="PRK00197.1"/>
    <property type="match status" value="1"/>
</dbReference>
<keyword evidence="13" id="KW-0511">Multifunctional enzyme</keyword>
<evidence type="ECO:0000256" key="11">
    <source>
        <dbReference type="ARBA" id="ARBA00022857"/>
    </source>
</evidence>
<dbReference type="Gene3D" id="3.40.605.10">
    <property type="entry name" value="Aldehyde Dehydrogenase, Chain A, domain 1"/>
    <property type="match status" value="1"/>
</dbReference>
<evidence type="ECO:0000256" key="8">
    <source>
        <dbReference type="ARBA" id="ARBA00022741"/>
    </source>
</evidence>
<dbReference type="CDD" id="cd07079">
    <property type="entry name" value="ALDH_F18-19_ProA-GPR"/>
    <property type="match status" value="1"/>
</dbReference>
<keyword evidence="11 16" id="KW-0521">NADP</keyword>
<dbReference type="Proteomes" id="UP000261560">
    <property type="component" value="Unplaced"/>
</dbReference>
<comment type="similarity">
    <text evidence="3 16">In the C-terminal section; belongs to the gamma-glutamyl phosphate reductase family.</text>
</comment>
<dbReference type="InterPro" id="IPR020593">
    <property type="entry name" value="G-glutamylP_reductase_CS"/>
</dbReference>
<dbReference type="AlphaFoldDB" id="A0A3B3DT95"/>
<evidence type="ECO:0000313" key="20">
    <source>
        <dbReference type="Proteomes" id="UP000261560"/>
    </source>
</evidence>
<dbReference type="PROSITE" id="PS01223">
    <property type="entry name" value="PROA"/>
    <property type="match status" value="1"/>
</dbReference>
<evidence type="ECO:0000256" key="13">
    <source>
        <dbReference type="ARBA" id="ARBA00023268"/>
    </source>
</evidence>
<dbReference type="PROSITE" id="PS00902">
    <property type="entry name" value="GLUTAMATE_5_KINASE"/>
    <property type="match status" value="1"/>
</dbReference>
<dbReference type="InterPro" id="IPR005715">
    <property type="entry name" value="Glu_5kinase/COase_Synthase"/>
</dbReference>
<dbReference type="PIRSF" id="PIRSF036429">
    <property type="entry name" value="P5C_syn"/>
    <property type="match status" value="1"/>
</dbReference>
<evidence type="ECO:0000256" key="14">
    <source>
        <dbReference type="ARBA" id="ARBA00049024"/>
    </source>
</evidence>
<evidence type="ECO:0000256" key="5">
    <source>
        <dbReference type="ARBA" id="ARBA00022605"/>
    </source>
</evidence>
<evidence type="ECO:0000256" key="6">
    <source>
        <dbReference type="ARBA" id="ARBA00022650"/>
    </source>
</evidence>
<dbReference type="CDD" id="cd04256">
    <property type="entry name" value="AAK_P5CS_ProBA"/>
    <property type="match status" value="1"/>
</dbReference>
<dbReference type="InterPro" id="IPR016163">
    <property type="entry name" value="Ald_DH_C"/>
</dbReference>
<evidence type="ECO:0000256" key="3">
    <source>
        <dbReference type="ARBA" id="ARBA00006300"/>
    </source>
</evidence>
<dbReference type="Ensembl" id="ENSOMET00000024910.1">
    <property type="protein sequence ID" value="ENSOMEP00000032585.1"/>
    <property type="gene ID" value="ENSOMEG00000018101.1"/>
</dbReference>
<dbReference type="SUPFAM" id="SSF53633">
    <property type="entry name" value="Carbamate kinase-like"/>
    <property type="match status" value="1"/>
</dbReference>
<dbReference type="InterPro" id="IPR019797">
    <property type="entry name" value="Glutamate_5-kinase_CS"/>
</dbReference>
<dbReference type="GO" id="GO:0005759">
    <property type="term" value="C:mitochondrial matrix"/>
    <property type="evidence" value="ECO:0007669"/>
    <property type="project" value="UniProtKB-SubCell"/>
</dbReference>
<keyword evidence="6 16" id="KW-0641">Proline biosynthesis</keyword>
<accession>A0A3B3DT95</accession>
<dbReference type="InterPro" id="IPR041744">
    <property type="entry name" value="G5K_ProBA"/>
</dbReference>
<keyword evidence="10 16" id="KW-0067">ATP-binding</keyword>
<dbReference type="GO" id="GO:0004350">
    <property type="term" value="F:glutamate-5-semialdehyde dehydrogenase activity"/>
    <property type="evidence" value="ECO:0007669"/>
    <property type="project" value="UniProtKB-UniRule"/>
</dbReference>
<dbReference type="HAMAP" id="MF_00412">
    <property type="entry name" value="ProA"/>
    <property type="match status" value="1"/>
</dbReference>
<comment type="pathway">
    <text evidence="1 16">Amino-acid biosynthesis; L-proline biosynthesis; L-glutamate 5-semialdehyde from L-glutamate: step 2/2.</text>
</comment>
<dbReference type="EC" id="1.2.1.41" evidence="16"/>
<dbReference type="InterPro" id="IPR036393">
    <property type="entry name" value="AceGlu_kinase-like_sf"/>
</dbReference>
<keyword evidence="12 16" id="KW-0560">Oxidoreductase</keyword>
<keyword evidence="20" id="KW-1185">Reference proteome</keyword>
<dbReference type="InterPro" id="IPR001048">
    <property type="entry name" value="Asp/Glu/Uridylate_kinase"/>
</dbReference>
<evidence type="ECO:0000256" key="12">
    <source>
        <dbReference type="ARBA" id="ARBA00023002"/>
    </source>
</evidence>
<keyword evidence="8 16" id="KW-0547">Nucleotide-binding</keyword>
<organism evidence="19 20">
    <name type="scientific">Oryzias melastigma</name>
    <name type="common">Marine medaka</name>
    <dbReference type="NCBI Taxonomy" id="30732"/>
    <lineage>
        <taxon>Eukaryota</taxon>
        <taxon>Metazoa</taxon>
        <taxon>Chordata</taxon>
        <taxon>Craniata</taxon>
        <taxon>Vertebrata</taxon>
        <taxon>Euteleostomi</taxon>
        <taxon>Actinopterygii</taxon>
        <taxon>Neopterygii</taxon>
        <taxon>Teleostei</taxon>
        <taxon>Neoteleostei</taxon>
        <taxon>Acanthomorphata</taxon>
        <taxon>Ovalentaria</taxon>
        <taxon>Atherinomorphae</taxon>
        <taxon>Beloniformes</taxon>
        <taxon>Adrianichthyidae</taxon>
        <taxon>Oryziinae</taxon>
        <taxon>Oryzias</taxon>
    </lineage>
</organism>
<comment type="catalytic activity">
    <reaction evidence="15 16">
        <text>L-glutamate + ATP = L-glutamyl 5-phosphate + ADP</text>
        <dbReference type="Rhea" id="RHEA:14877"/>
        <dbReference type="ChEBI" id="CHEBI:29985"/>
        <dbReference type="ChEBI" id="CHEBI:30616"/>
        <dbReference type="ChEBI" id="CHEBI:58274"/>
        <dbReference type="ChEBI" id="CHEBI:456216"/>
        <dbReference type="EC" id="2.7.2.11"/>
    </reaction>
</comment>
<dbReference type="InterPro" id="IPR005766">
    <property type="entry name" value="P5_carboxy_syn"/>
</dbReference>
<reference evidence="19" key="1">
    <citation type="submission" date="2025-08" db="UniProtKB">
        <authorList>
            <consortium name="Ensembl"/>
        </authorList>
    </citation>
    <scope>IDENTIFICATION</scope>
</reference>
<evidence type="ECO:0000256" key="7">
    <source>
        <dbReference type="ARBA" id="ARBA00022679"/>
    </source>
</evidence>
<dbReference type="Gene3D" id="3.40.1160.10">
    <property type="entry name" value="Acetylglutamate kinase-like"/>
    <property type="match status" value="1"/>
</dbReference>
<dbReference type="OMA" id="PPMFIVD"/>
<dbReference type="GO" id="GO:0005524">
    <property type="term" value="F:ATP binding"/>
    <property type="evidence" value="ECO:0007669"/>
    <property type="project" value="UniProtKB-UniRule"/>
</dbReference>
<reference evidence="19" key="2">
    <citation type="submission" date="2025-09" db="UniProtKB">
        <authorList>
            <consortium name="Ensembl"/>
        </authorList>
    </citation>
    <scope>IDENTIFICATION</scope>
</reference>
<dbReference type="UniPathway" id="UPA00098">
    <property type="reaction ID" value="UER00359"/>
</dbReference>
<comment type="similarity">
    <text evidence="4 16">In the N-terminal section; belongs to the glutamate 5-kinase family.</text>
</comment>
<evidence type="ECO:0000256" key="1">
    <source>
        <dbReference type="ARBA" id="ARBA00004985"/>
    </source>
</evidence>
<comment type="pathway">
    <text evidence="2 16">Amino-acid biosynthesis; L-proline biosynthesis; L-glutamate 5-semialdehyde from L-glutamate: step 1/2.</text>
</comment>
<dbReference type="HAMAP" id="MF_00456">
    <property type="entry name" value="ProB"/>
    <property type="match status" value="1"/>
</dbReference>
<dbReference type="Gene3D" id="3.40.309.10">
    <property type="entry name" value="Aldehyde Dehydrogenase, Chain A, domain 2"/>
    <property type="match status" value="1"/>
</dbReference>
<dbReference type="PANTHER" id="PTHR11063">
    <property type="entry name" value="GLUTAMATE SEMIALDEHYDE DEHYDROGENASE"/>
    <property type="match status" value="1"/>
</dbReference>
<dbReference type="InterPro" id="IPR016162">
    <property type="entry name" value="Ald_DH_N"/>
</dbReference>
<dbReference type="Pfam" id="PF00171">
    <property type="entry name" value="Aldedh"/>
    <property type="match status" value="1"/>
</dbReference>
<comment type="catalytic activity">
    <reaction evidence="14 16">
        <text>L-glutamate 5-semialdehyde + phosphate + NADP(+) = L-glutamyl 5-phosphate + NADPH + H(+)</text>
        <dbReference type="Rhea" id="RHEA:19541"/>
        <dbReference type="ChEBI" id="CHEBI:15378"/>
        <dbReference type="ChEBI" id="CHEBI:43474"/>
        <dbReference type="ChEBI" id="CHEBI:57783"/>
        <dbReference type="ChEBI" id="CHEBI:58066"/>
        <dbReference type="ChEBI" id="CHEBI:58274"/>
        <dbReference type="ChEBI" id="CHEBI:58349"/>
        <dbReference type="EC" id="1.2.1.41"/>
    </reaction>
</comment>
<dbReference type="NCBIfam" id="TIGR01027">
    <property type="entry name" value="proB"/>
    <property type="match status" value="1"/>
</dbReference>
<dbReference type="PRINTS" id="PR00474">
    <property type="entry name" value="GLU5KINASE"/>
</dbReference>